<reference evidence="2 3" key="1">
    <citation type="journal article" date="2019" name="Int. J. Syst. Evol. Microbiol.">
        <title>The Global Catalogue of Microorganisms (GCM) 10K type strain sequencing project: providing services to taxonomists for standard genome sequencing and annotation.</title>
        <authorList>
            <consortium name="The Broad Institute Genomics Platform"/>
            <consortium name="The Broad Institute Genome Sequencing Center for Infectious Disease"/>
            <person name="Wu L."/>
            <person name="Ma J."/>
        </authorList>
    </citation>
    <scope>NUCLEOTIDE SEQUENCE [LARGE SCALE GENOMIC DNA]</scope>
    <source>
        <strain evidence="2 3">JCM 13850</strain>
    </source>
</reference>
<sequence length="401" mass="43357">MAAKVILHIGQQKSGTTYLQEMLGHITGPLAEEAGILYPASIREILPDAIENHEKATRGLLGTEYPWVSAADAAVERGKWTRLMAKVHAWQDTVLISAEALAAIRSPAVARLLAEFGGAAVEVVITTRGLDRSLPSLWQQHVRNGRQSGMEEFFAVLAEQRDRGRRAIEEEPDLHLWRAFGLGGLVRRWAAEVGPERVRVVVNPGSPPDLLWHRFAAAVGASACVGRLPAEIRTRRAHSGLTGDEIELLIALNRRLDGAGWSTFERRALREEILLRGLNGRGERGGPVAVPESARALVAAWAEEDLAGLRSSGVEIVGRPEELRPAPRPPDAAGPPTSFQVADAAAAAILAVAPRGRYAQAPPPKSWRTWIRTRVRSTEMLPAPSDPTRPPPDAGSTASPN</sequence>
<accession>A0ABN2Z301</accession>
<name>A0ABN2Z301_9ACTN</name>
<dbReference type="RefSeq" id="WP_344266825.1">
    <property type="nucleotide sequence ID" value="NZ_BAAAMR010000022.1"/>
</dbReference>
<dbReference type="Proteomes" id="UP001501020">
    <property type="component" value="Unassembled WGS sequence"/>
</dbReference>
<evidence type="ECO:0000313" key="3">
    <source>
        <dbReference type="Proteomes" id="UP001501020"/>
    </source>
</evidence>
<feature type="compositionally biased region" description="Pro residues" evidence="1">
    <location>
        <begin position="384"/>
        <end position="393"/>
    </location>
</feature>
<comment type="caution">
    <text evidence="2">The sequence shown here is derived from an EMBL/GenBank/DDBJ whole genome shotgun (WGS) entry which is preliminary data.</text>
</comment>
<dbReference type="Gene3D" id="3.40.50.300">
    <property type="entry name" value="P-loop containing nucleotide triphosphate hydrolases"/>
    <property type="match status" value="1"/>
</dbReference>
<dbReference type="InterPro" id="IPR027417">
    <property type="entry name" value="P-loop_NTPase"/>
</dbReference>
<feature type="region of interest" description="Disordered" evidence="1">
    <location>
        <begin position="358"/>
        <end position="401"/>
    </location>
</feature>
<dbReference type="SUPFAM" id="SSF52540">
    <property type="entry name" value="P-loop containing nucleoside triphosphate hydrolases"/>
    <property type="match status" value="1"/>
</dbReference>
<evidence type="ECO:0000256" key="1">
    <source>
        <dbReference type="SAM" id="MobiDB-lite"/>
    </source>
</evidence>
<gene>
    <name evidence="2" type="ORF">GCM10009727_30500</name>
</gene>
<evidence type="ECO:0000313" key="2">
    <source>
        <dbReference type="EMBL" id="GAA2135962.1"/>
    </source>
</evidence>
<organism evidence="2 3">
    <name type="scientific">Actinomadura napierensis</name>
    <dbReference type="NCBI Taxonomy" id="267854"/>
    <lineage>
        <taxon>Bacteria</taxon>
        <taxon>Bacillati</taxon>
        <taxon>Actinomycetota</taxon>
        <taxon>Actinomycetes</taxon>
        <taxon>Streptosporangiales</taxon>
        <taxon>Thermomonosporaceae</taxon>
        <taxon>Actinomadura</taxon>
    </lineage>
</organism>
<dbReference type="EMBL" id="BAAAMR010000022">
    <property type="protein sequence ID" value="GAA2135962.1"/>
    <property type="molecule type" value="Genomic_DNA"/>
</dbReference>
<evidence type="ECO:0008006" key="4">
    <source>
        <dbReference type="Google" id="ProtNLM"/>
    </source>
</evidence>
<protein>
    <recommendedName>
        <fullName evidence="4">Sulfotransferase family protein</fullName>
    </recommendedName>
</protein>
<keyword evidence="3" id="KW-1185">Reference proteome</keyword>
<proteinExistence type="predicted"/>